<sequence length="88" mass="10349">MRCSLLLTAVEILANYRSTGKLHSDRSDKRRADREARPKPPKEEETCARNHYSRLQGIRERGLQKVPRCWDFFLRPRILSVVAQFLLP</sequence>
<dbReference type="EMBL" id="CCCS020000057">
    <property type="protein sequence ID" value="CDQ11848.1"/>
    <property type="molecule type" value="Genomic_DNA"/>
</dbReference>
<gene>
    <name evidence="3" type="ORF">AFERRI_20186</name>
    <name evidence="2" type="ORF">AFERRI_600074</name>
</gene>
<feature type="region of interest" description="Disordered" evidence="1">
    <location>
        <begin position="20"/>
        <end position="48"/>
    </location>
</feature>
<evidence type="ECO:0000313" key="2">
    <source>
        <dbReference type="EMBL" id="CDQ11848.1"/>
    </source>
</evidence>
<dbReference type="EMBL" id="LT841305">
    <property type="protein sequence ID" value="SMH65404.1"/>
    <property type="molecule type" value="Genomic_DNA"/>
</dbReference>
<feature type="compositionally biased region" description="Basic and acidic residues" evidence="1">
    <location>
        <begin position="22"/>
        <end position="48"/>
    </location>
</feature>
<reference evidence="3 4" key="3">
    <citation type="submission" date="2017-03" db="EMBL/GenBank/DDBJ databases">
        <authorList>
            <person name="Regsiter A."/>
            <person name="William W."/>
        </authorList>
    </citation>
    <scope>NUCLEOTIDE SEQUENCE [LARGE SCALE GENOMIC DNA]</scope>
    <source>
        <strain evidence="3">PRJEB5721</strain>
    </source>
</reference>
<dbReference type="Proteomes" id="UP000193925">
    <property type="component" value="Chromosome AFERRI"/>
</dbReference>
<protein>
    <submittedName>
        <fullName evidence="2">Uncharacterized protein</fullName>
    </submittedName>
</protein>
<organism evidence="2">
    <name type="scientific">Acidithiobacillus ferrivorans</name>
    <dbReference type="NCBI Taxonomy" id="160808"/>
    <lineage>
        <taxon>Bacteria</taxon>
        <taxon>Pseudomonadati</taxon>
        <taxon>Pseudomonadota</taxon>
        <taxon>Acidithiobacillia</taxon>
        <taxon>Acidithiobacillales</taxon>
        <taxon>Acidithiobacillaceae</taxon>
        <taxon>Acidithiobacillus</taxon>
    </lineage>
</organism>
<proteinExistence type="predicted"/>
<keyword evidence="4" id="KW-1185">Reference proteome</keyword>
<evidence type="ECO:0000256" key="1">
    <source>
        <dbReference type="SAM" id="MobiDB-lite"/>
    </source>
</evidence>
<accession>A0A060UYS2</accession>
<reference evidence="2" key="2">
    <citation type="submission" date="2014-07" db="EMBL/GenBank/DDBJ databases">
        <title>Initial genome analysis of the psychrotolerant acidophile Acidithiobacillus ferrivorans CF27: insights into iron and sulfur oxidation pathways and into biofilm formation.</title>
        <authorList>
            <person name="Talla E."/>
            <person name="Hedrich S."/>
            <person name="Mangenot S."/>
            <person name="Ji B."/>
            <person name="Johnson D.B."/>
            <person name="Barbe V."/>
            <person name="Bonnefoy V."/>
        </authorList>
    </citation>
    <scope>NUCLEOTIDE SEQUENCE [LARGE SCALE GENOMIC DNA]</scope>
    <source>
        <strain evidence="2">CF27</strain>
    </source>
</reference>
<name>A0A060UYS2_9PROT</name>
<dbReference type="AlphaFoldDB" id="A0A060UYS2"/>
<evidence type="ECO:0000313" key="4">
    <source>
        <dbReference type="Proteomes" id="UP000193925"/>
    </source>
</evidence>
<reference evidence="2" key="1">
    <citation type="submission" date="2014-03" db="EMBL/GenBank/DDBJ databases">
        <authorList>
            <person name="Genoscope - CEA"/>
        </authorList>
    </citation>
    <scope>NUCLEOTIDE SEQUENCE [LARGE SCALE GENOMIC DNA]</scope>
    <source>
        <strain evidence="2">CF27</strain>
    </source>
</reference>
<evidence type="ECO:0000313" key="3">
    <source>
        <dbReference type="EMBL" id="SMH65404.1"/>
    </source>
</evidence>